<dbReference type="Gene3D" id="1.25.40.20">
    <property type="entry name" value="Ankyrin repeat-containing domain"/>
    <property type="match status" value="1"/>
</dbReference>
<dbReference type="OrthoDB" id="540205at2759"/>
<dbReference type="Pfam" id="PF12796">
    <property type="entry name" value="Ank_2"/>
    <property type="match status" value="1"/>
</dbReference>
<dbReference type="PROSITE" id="PS50088">
    <property type="entry name" value="ANK_REPEAT"/>
    <property type="match status" value="1"/>
</dbReference>
<gene>
    <name evidence="4" type="ORF">TSOC_004764</name>
</gene>
<evidence type="ECO:0000256" key="3">
    <source>
        <dbReference type="PROSITE-ProRule" id="PRU00023"/>
    </source>
</evidence>
<evidence type="ECO:0000313" key="4">
    <source>
        <dbReference type="EMBL" id="PNH08655.1"/>
    </source>
</evidence>
<dbReference type="PANTHER" id="PTHR24173:SF74">
    <property type="entry name" value="ANKYRIN REPEAT DOMAIN-CONTAINING PROTEIN 16"/>
    <property type="match status" value="1"/>
</dbReference>
<keyword evidence="2 3" id="KW-0040">ANK repeat</keyword>
<comment type="caution">
    <text evidence="4">The sequence shown here is derived from an EMBL/GenBank/DDBJ whole genome shotgun (WGS) entry which is preliminary data.</text>
</comment>
<dbReference type="PROSITE" id="PS50297">
    <property type="entry name" value="ANK_REP_REGION"/>
    <property type="match status" value="1"/>
</dbReference>
<feature type="repeat" description="ANK" evidence="3">
    <location>
        <begin position="27"/>
        <end position="59"/>
    </location>
</feature>
<dbReference type="Proteomes" id="UP000236333">
    <property type="component" value="Unassembled WGS sequence"/>
</dbReference>
<reference evidence="4 5" key="1">
    <citation type="journal article" date="2017" name="Mol. Biol. Evol.">
        <title>The 4-celled Tetrabaena socialis nuclear genome reveals the essential components for genetic control of cell number at the origin of multicellularity in the volvocine lineage.</title>
        <authorList>
            <person name="Featherston J."/>
            <person name="Arakaki Y."/>
            <person name="Hanschen E.R."/>
            <person name="Ferris P.J."/>
            <person name="Michod R.E."/>
            <person name="Olson B.J.S.C."/>
            <person name="Nozaki H."/>
            <person name="Durand P.M."/>
        </authorList>
    </citation>
    <scope>NUCLEOTIDE SEQUENCE [LARGE SCALE GENOMIC DNA]</scope>
    <source>
        <strain evidence="4 5">NIES-571</strain>
    </source>
</reference>
<dbReference type="InterPro" id="IPR002110">
    <property type="entry name" value="Ankyrin_rpt"/>
</dbReference>
<dbReference type="EMBL" id="PGGS01000120">
    <property type="protein sequence ID" value="PNH08655.1"/>
    <property type="molecule type" value="Genomic_DNA"/>
</dbReference>
<proteinExistence type="predicted"/>
<dbReference type="SUPFAM" id="SSF48403">
    <property type="entry name" value="Ankyrin repeat"/>
    <property type="match status" value="1"/>
</dbReference>
<accession>A0A2J8A819</accession>
<organism evidence="4 5">
    <name type="scientific">Tetrabaena socialis</name>
    <dbReference type="NCBI Taxonomy" id="47790"/>
    <lineage>
        <taxon>Eukaryota</taxon>
        <taxon>Viridiplantae</taxon>
        <taxon>Chlorophyta</taxon>
        <taxon>core chlorophytes</taxon>
        <taxon>Chlorophyceae</taxon>
        <taxon>CS clade</taxon>
        <taxon>Chlamydomonadales</taxon>
        <taxon>Tetrabaenaceae</taxon>
        <taxon>Tetrabaena</taxon>
    </lineage>
</organism>
<dbReference type="SMART" id="SM00248">
    <property type="entry name" value="ANK"/>
    <property type="match status" value="1"/>
</dbReference>
<evidence type="ECO:0000256" key="1">
    <source>
        <dbReference type="ARBA" id="ARBA00022737"/>
    </source>
</evidence>
<dbReference type="AlphaFoldDB" id="A0A2J8A819"/>
<name>A0A2J8A819_9CHLO</name>
<keyword evidence="1" id="KW-0677">Repeat</keyword>
<dbReference type="InterPro" id="IPR036770">
    <property type="entry name" value="Ankyrin_rpt-contain_sf"/>
</dbReference>
<protein>
    <submittedName>
        <fullName evidence="4">Ankyrin repeat domain-containing protein</fullName>
    </submittedName>
</protein>
<evidence type="ECO:0000313" key="5">
    <source>
        <dbReference type="Proteomes" id="UP000236333"/>
    </source>
</evidence>
<keyword evidence="5" id="KW-1185">Reference proteome</keyword>
<sequence length="69" mass="6867">MACCKGDAEVANALLAASADASIKNLDGDTALFVTCKQGHVEVAKALLAAGADVNAKNSVCAGSRQFIG</sequence>
<dbReference type="PANTHER" id="PTHR24173">
    <property type="entry name" value="ANKYRIN REPEAT CONTAINING"/>
    <property type="match status" value="1"/>
</dbReference>
<evidence type="ECO:0000256" key="2">
    <source>
        <dbReference type="ARBA" id="ARBA00023043"/>
    </source>
</evidence>